<proteinExistence type="predicted"/>
<dbReference type="AlphaFoldDB" id="A0A2H0YP06"/>
<dbReference type="EMBL" id="PEYD01000031">
    <property type="protein sequence ID" value="PIS39503.1"/>
    <property type="molecule type" value="Genomic_DNA"/>
</dbReference>
<organism evidence="3 4">
    <name type="scientific">Candidatus Nealsonbacteria bacterium CG08_land_8_20_14_0_20_38_20</name>
    <dbReference type="NCBI Taxonomy" id="1974705"/>
    <lineage>
        <taxon>Bacteria</taxon>
        <taxon>Candidatus Nealsoniibacteriota</taxon>
    </lineage>
</organism>
<keyword evidence="2" id="KW-0812">Transmembrane</keyword>
<sequence length="117" mass="13966">MSVFWYNQKMSFQKLDKKSLLYLGIVILAGFISLFLIWYFSKMPEIKEEIPLPEKPSQEEPMEKVLERLTPREPKPMTEQERKEQEKLLQQLTPTKPKPMTEQEQKDLDDLLKKLTP</sequence>
<evidence type="ECO:0000256" key="1">
    <source>
        <dbReference type="SAM" id="MobiDB-lite"/>
    </source>
</evidence>
<comment type="caution">
    <text evidence="3">The sequence shown here is derived from an EMBL/GenBank/DDBJ whole genome shotgun (WGS) entry which is preliminary data.</text>
</comment>
<feature type="transmembrane region" description="Helical" evidence="2">
    <location>
        <begin position="20"/>
        <end position="40"/>
    </location>
</feature>
<protein>
    <submittedName>
        <fullName evidence="3">Uncharacterized protein</fullName>
    </submittedName>
</protein>
<gene>
    <name evidence="3" type="ORF">COT33_01625</name>
</gene>
<feature type="region of interest" description="Disordered" evidence="1">
    <location>
        <begin position="50"/>
        <end position="117"/>
    </location>
</feature>
<evidence type="ECO:0000313" key="3">
    <source>
        <dbReference type="EMBL" id="PIS39503.1"/>
    </source>
</evidence>
<feature type="compositionally biased region" description="Basic and acidic residues" evidence="1">
    <location>
        <begin position="99"/>
        <end position="117"/>
    </location>
</feature>
<feature type="compositionally biased region" description="Basic and acidic residues" evidence="1">
    <location>
        <begin position="50"/>
        <end position="87"/>
    </location>
</feature>
<keyword evidence="2" id="KW-0472">Membrane</keyword>
<accession>A0A2H0YP06</accession>
<reference evidence="4" key="1">
    <citation type="submission" date="2017-09" db="EMBL/GenBank/DDBJ databases">
        <title>Depth-based differentiation of microbial function through sediment-hosted aquifers and enrichment of novel symbionts in the deep terrestrial subsurface.</title>
        <authorList>
            <person name="Probst A.J."/>
            <person name="Ladd B."/>
            <person name="Jarett J.K."/>
            <person name="Geller-Mcgrath D.E."/>
            <person name="Sieber C.M.K."/>
            <person name="Emerson J.B."/>
            <person name="Anantharaman K."/>
            <person name="Thomas B.C."/>
            <person name="Malmstrom R."/>
            <person name="Stieglmeier M."/>
            <person name="Klingl A."/>
            <person name="Woyke T."/>
            <person name="Ryan C.M."/>
            <person name="Banfield J.F."/>
        </authorList>
    </citation>
    <scope>NUCLEOTIDE SEQUENCE [LARGE SCALE GENOMIC DNA]</scope>
</reference>
<name>A0A2H0YP06_9BACT</name>
<evidence type="ECO:0000313" key="4">
    <source>
        <dbReference type="Proteomes" id="UP000230088"/>
    </source>
</evidence>
<dbReference type="Proteomes" id="UP000230088">
    <property type="component" value="Unassembled WGS sequence"/>
</dbReference>
<keyword evidence="2" id="KW-1133">Transmembrane helix</keyword>
<evidence type="ECO:0000256" key="2">
    <source>
        <dbReference type="SAM" id="Phobius"/>
    </source>
</evidence>